<dbReference type="RefSeq" id="WP_092739893.1">
    <property type="nucleotide sequence ID" value="NZ_FNOV01000006.1"/>
</dbReference>
<protein>
    <submittedName>
        <fullName evidence="3">Putative membrane protein</fullName>
    </submittedName>
</protein>
<evidence type="ECO:0000259" key="2">
    <source>
        <dbReference type="Pfam" id="PF13628"/>
    </source>
</evidence>
<dbReference type="OrthoDB" id="770843at2"/>
<gene>
    <name evidence="3" type="ORF">SAMN04488069_106186</name>
</gene>
<keyword evidence="4" id="KW-1185">Reference proteome</keyword>
<dbReference type="Pfam" id="PF13628">
    <property type="entry name" value="DUF4142"/>
    <property type="match status" value="1"/>
</dbReference>
<dbReference type="STRING" id="651662.SAMN04488069_106186"/>
<evidence type="ECO:0000313" key="4">
    <source>
        <dbReference type="Proteomes" id="UP000199249"/>
    </source>
</evidence>
<evidence type="ECO:0000256" key="1">
    <source>
        <dbReference type="SAM" id="SignalP"/>
    </source>
</evidence>
<dbReference type="PROSITE" id="PS51257">
    <property type="entry name" value="PROKAR_LIPOPROTEIN"/>
    <property type="match status" value="1"/>
</dbReference>
<dbReference type="Gene3D" id="1.20.1260.10">
    <property type="match status" value="1"/>
</dbReference>
<reference evidence="4" key="1">
    <citation type="submission" date="2016-10" db="EMBL/GenBank/DDBJ databases">
        <authorList>
            <person name="Varghese N."/>
            <person name="Submissions S."/>
        </authorList>
    </citation>
    <scope>NUCLEOTIDE SEQUENCE [LARGE SCALE GENOMIC DNA]</scope>
    <source>
        <strain evidence="4">CGMCC 1.8975</strain>
    </source>
</reference>
<dbReference type="PANTHER" id="PTHR38593">
    <property type="entry name" value="BLR2558 PROTEIN"/>
    <property type="match status" value="1"/>
</dbReference>
<accession>A0A1H3HWX5</accession>
<feature type="signal peptide" evidence="1">
    <location>
        <begin position="1"/>
        <end position="25"/>
    </location>
</feature>
<sequence length="192" mass="21021">MLFFRAACVLLLLPALVACSGSASNKDPVFEAKLQNEKRIGEQNITKRQIRDAEMIVETASHQMELLEISQIAQRKAASADAKYVAQNVINQVGTLLNELKALAQQKNLVLPTGLSESQAQQVGEMTALNGAAFDQKFGEALVNTLKQDTNTNEDLQTDSYDGDLRPLATRQLVVLQDLQRAADDLQGKLKP</sequence>
<feature type="domain" description="DUF4142" evidence="2">
    <location>
        <begin position="52"/>
        <end position="186"/>
    </location>
</feature>
<dbReference type="PANTHER" id="PTHR38593:SF1">
    <property type="entry name" value="BLR2558 PROTEIN"/>
    <property type="match status" value="1"/>
</dbReference>
<organism evidence="3 4">
    <name type="scientific">Hymenobacter psychrophilus</name>
    <dbReference type="NCBI Taxonomy" id="651662"/>
    <lineage>
        <taxon>Bacteria</taxon>
        <taxon>Pseudomonadati</taxon>
        <taxon>Bacteroidota</taxon>
        <taxon>Cytophagia</taxon>
        <taxon>Cytophagales</taxon>
        <taxon>Hymenobacteraceae</taxon>
        <taxon>Hymenobacter</taxon>
    </lineage>
</organism>
<name>A0A1H3HWX5_9BACT</name>
<dbReference type="InterPro" id="IPR012347">
    <property type="entry name" value="Ferritin-like"/>
</dbReference>
<dbReference type="AlphaFoldDB" id="A0A1H3HWX5"/>
<feature type="chain" id="PRO_5011673584" evidence="1">
    <location>
        <begin position="26"/>
        <end position="192"/>
    </location>
</feature>
<dbReference type="InterPro" id="IPR025419">
    <property type="entry name" value="DUF4142"/>
</dbReference>
<keyword evidence="1" id="KW-0732">Signal</keyword>
<proteinExistence type="predicted"/>
<dbReference type="Proteomes" id="UP000199249">
    <property type="component" value="Unassembled WGS sequence"/>
</dbReference>
<dbReference type="EMBL" id="FNOV01000006">
    <property type="protein sequence ID" value="SDY19967.1"/>
    <property type="molecule type" value="Genomic_DNA"/>
</dbReference>
<evidence type="ECO:0000313" key="3">
    <source>
        <dbReference type="EMBL" id="SDY19967.1"/>
    </source>
</evidence>